<sequence>MSEQTKRVVPPALRKILDYDEKLTNKFVILANKFLPFRSLRIHYRALELTCHGVPWLVFWVAFTWLFNNQSLVQMQINILLGLILDIVFVALIKAYVRRKRPKANVKDAIGEMGPDVFSFPSGHASRAAFIVYFFMNLFPVHFLFYPSLLAWATSICLTRVLMNRHHILDVLAGVALGIMEGVLIGLVLISEDTSKWLMNYLTDEKLDGGEYHV</sequence>
<accession>A0ACB9TWU3</accession>
<evidence type="ECO:0000313" key="2">
    <source>
        <dbReference type="Proteomes" id="UP001056778"/>
    </source>
</evidence>
<dbReference type="Proteomes" id="UP001056778">
    <property type="component" value="Chromosome 1"/>
</dbReference>
<keyword evidence="2" id="KW-1185">Reference proteome</keyword>
<protein>
    <submittedName>
        <fullName evidence="1">Sphingosine-1-phosphate phosphohydrolase</fullName>
    </submittedName>
</protein>
<gene>
    <name evidence="1" type="ORF">MML48_1g02275</name>
</gene>
<dbReference type="EMBL" id="CM043015">
    <property type="protein sequence ID" value="KAI4471305.1"/>
    <property type="molecule type" value="Genomic_DNA"/>
</dbReference>
<organism evidence="1 2">
    <name type="scientific">Holotrichia oblita</name>
    <name type="common">Chafer beetle</name>
    <dbReference type="NCBI Taxonomy" id="644536"/>
    <lineage>
        <taxon>Eukaryota</taxon>
        <taxon>Metazoa</taxon>
        <taxon>Ecdysozoa</taxon>
        <taxon>Arthropoda</taxon>
        <taxon>Hexapoda</taxon>
        <taxon>Insecta</taxon>
        <taxon>Pterygota</taxon>
        <taxon>Neoptera</taxon>
        <taxon>Endopterygota</taxon>
        <taxon>Coleoptera</taxon>
        <taxon>Polyphaga</taxon>
        <taxon>Scarabaeiformia</taxon>
        <taxon>Scarabaeidae</taxon>
        <taxon>Melolonthinae</taxon>
        <taxon>Holotrichia</taxon>
    </lineage>
</organism>
<evidence type="ECO:0000313" key="1">
    <source>
        <dbReference type="EMBL" id="KAI4471305.1"/>
    </source>
</evidence>
<reference evidence="1" key="1">
    <citation type="submission" date="2022-04" db="EMBL/GenBank/DDBJ databases">
        <title>Chromosome-scale genome assembly of Holotrichia oblita Faldermann.</title>
        <authorList>
            <person name="Rongchong L."/>
        </authorList>
    </citation>
    <scope>NUCLEOTIDE SEQUENCE</scope>
    <source>
        <strain evidence="1">81SQS9</strain>
    </source>
</reference>
<name>A0ACB9TWU3_HOLOL</name>
<comment type="caution">
    <text evidence="1">The sequence shown here is derived from an EMBL/GenBank/DDBJ whole genome shotgun (WGS) entry which is preliminary data.</text>
</comment>
<proteinExistence type="predicted"/>